<keyword evidence="4" id="KW-1185">Reference proteome</keyword>
<keyword evidence="2" id="KW-0732">Signal</keyword>
<dbReference type="OrthoDB" id="5428156at2759"/>
<dbReference type="AlphaFoldDB" id="A0A436ZSR6"/>
<evidence type="ECO:0000256" key="2">
    <source>
        <dbReference type="SAM" id="SignalP"/>
    </source>
</evidence>
<feature type="region of interest" description="Disordered" evidence="1">
    <location>
        <begin position="249"/>
        <end position="268"/>
    </location>
</feature>
<gene>
    <name evidence="3" type="ORF">DFL_009739</name>
</gene>
<organism evidence="3 4">
    <name type="scientific">Arthrobotrys flagrans</name>
    <name type="common">Nematode-trapping fungus</name>
    <name type="synonym">Trichothecium flagrans</name>
    <dbReference type="NCBI Taxonomy" id="97331"/>
    <lineage>
        <taxon>Eukaryota</taxon>
        <taxon>Fungi</taxon>
        <taxon>Dikarya</taxon>
        <taxon>Ascomycota</taxon>
        <taxon>Pezizomycotina</taxon>
        <taxon>Orbiliomycetes</taxon>
        <taxon>Orbiliales</taxon>
        <taxon>Orbiliaceae</taxon>
        <taxon>Arthrobotrys</taxon>
    </lineage>
</organism>
<accession>A0A436ZSR6</accession>
<feature type="compositionally biased region" description="Basic and acidic residues" evidence="1">
    <location>
        <begin position="469"/>
        <end position="482"/>
    </location>
</feature>
<dbReference type="RefSeq" id="XP_067487436.1">
    <property type="nucleotide sequence ID" value="XM_067639671.1"/>
</dbReference>
<sequence>MRPASINRVVPSLLLFLLAVNALPSGERQDDGAPQGDLNLSKIKITAGGFRKTVDKLLDDIKKAGDNEVPKSVQGRDIGTPGPATFHTFEVDRRSAFEVLEDHLPPHTYLESRAPDIELPEKWDLESNKIKRRDVNVNNIEKREPEPNIAEESPKKVKRNSGSQDMKAKLRARAEAERDKEEYESARRKWEERTAHNEKLKHHNMKRLFQHGSPFQEYHNTVPISAYAADDGSFGHALPGVRRSHVDEARKIQKRSRGTSPTKGDLARLQGLGYTPEEGDKFDPSDEIEKLRKRSEASGAAVTKWNRSPLSKRDISHHIACPGTGLMSSYGTILLSSFTYYTLIAVFRAACFGCDCKSATTGFYMGPREDGGCTARLVENCQMAGCRCLDTWSASDPLLVNKPHWDKGSKNRPASYSDVTYNPQTKAMYSDKYAAAAHVNEVTLGGFVKSKRHLQSPNLSRVGELFPPNKRDAVSPASEAKK</sequence>
<feature type="region of interest" description="Disordered" evidence="1">
    <location>
        <begin position="141"/>
        <end position="180"/>
    </location>
</feature>
<feature type="region of interest" description="Disordered" evidence="1">
    <location>
        <begin position="458"/>
        <end position="482"/>
    </location>
</feature>
<feature type="compositionally biased region" description="Basic and acidic residues" evidence="1">
    <location>
        <begin position="166"/>
        <end position="180"/>
    </location>
</feature>
<comment type="caution">
    <text evidence="3">The sequence shown here is derived from an EMBL/GenBank/DDBJ whole genome shotgun (WGS) entry which is preliminary data.</text>
</comment>
<protein>
    <submittedName>
        <fullName evidence="3">Uncharacterized protein</fullName>
    </submittedName>
</protein>
<feature type="chain" id="PRO_5019281135" evidence="2">
    <location>
        <begin position="23"/>
        <end position="482"/>
    </location>
</feature>
<dbReference type="EMBL" id="SAEB01000012">
    <property type="protein sequence ID" value="RVD81892.1"/>
    <property type="molecule type" value="Genomic_DNA"/>
</dbReference>
<feature type="signal peptide" evidence="2">
    <location>
        <begin position="1"/>
        <end position="22"/>
    </location>
</feature>
<name>A0A436ZSR6_ARTFL</name>
<dbReference type="Proteomes" id="UP000283090">
    <property type="component" value="Unassembled WGS sequence"/>
</dbReference>
<evidence type="ECO:0000313" key="4">
    <source>
        <dbReference type="Proteomes" id="UP000283090"/>
    </source>
</evidence>
<evidence type="ECO:0000256" key="1">
    <source>
        <dbReference type="SAM" id="MobiDB-lite"/>
    </source>
</evidence>
<dbReference type="GeneID" id="93592050"/>
<proteinExistence type="predicted"/>
<dbReference type="VEuPathDB" id="FungiDB:DFL_009739"/>
<evidence type="ECO:0000313" key="3">
    <source>
        <dbReference type="EMBL" id="RVD81892.1"/>
    </source>
</evidence>
<reference evidence="3 4" key="1">
    <citation type="submission" date="2019-01" db="EMBL/GenBank/DDBJ databases">
        <title>Intercellular communication is required for trap formation in the nematode-trapping fungus Duddingtonia flagrans.</title>
        <authorList>
            <person name="Youssar L."/>
            <person name="Wernet V."/>
            <person name="Hensel N."/>
            <person name="Hildebrandt H.-G."/>
            <person name="Fischer R."/>
        </authorList>
    </citation>
    <scope>NUCLEOTIDE SEQUENCE [LARGE SCALE GENOMIC DNA]</scope>
    <source>
        <strain evidence="3 4">CBS H-5679</strain>
    </source>
</reference>